<dbReference type="HOGENOM" id="CLU_1885694_0_0_1"/>
<dbReference type="EMBL" id="JH795865">
    <property type="protein sequence ID" value="EJU00936.1"/>
    <property type="molecule type" value="Genomic_DNA"/>
</dbReference>
<protein>
    <submittedName>
        <fullName evidence="1">Uncharacterized protein</fullName>
    </submittedName>
</protein>
<dbReference type="RefSeq" id="XP_040627833.1">
    <property type="nucleotide sequence ID" value="XM_040768620.1"/>
</dbReference>
<sequence length="135" mass="14173">MDLDNNIQPVNLDLLPPSLHTGLSSGGGSTQNDQSGTPCYCLPLPLPSTALIPSGRSLASMGGTSGFYSGQHVSGFQSAASLPHANINMPIALLINFHMLMHKVAAGVQLPTAKIGRPQPMMQPQMDHKVCGQLM</sequence>
<dbReference type="Proteomes" id="UP000030653">
    <property type="component" value="Unassembled WGS sequence"/>
</dbReference>
<evidence type="ECO:0000313" key="1">
    <source>
        <dbReference type="EMBL" id="EJU00936.1"/>
    </source>
</evidence>
<proteinExistence type="predicted"/>
<gene>
    <name evidence="1" type="ORF">DACRYDRAFT_108283</name>
</gene>
<reference evidence="1 2" key="1">
    <citation type="journal article" date="2012" name="Science">
        <title>The Paleozoic origin of enzymatic lignin decomposition reconstructed from 31 fungal genomes.</title>
        <authorList>
            <person name="Floudas D."/>
            <person name="Binder M."/>
            <person name="Riley R."/>
            <person name="Barry K."/>
            <person name="Blanchette R.A."/>
            <person name="Henrissat B."/>
            <person name="Martinez A.T."/>
            <person name="Otillar R."/>
            <person name="Spatafora J.W."/>
            <person name="Yadav J.S."/>
            <person name="Aerts A."/>
            <person name="Benoit I."/>
            <person name="Boyd A."/>
            <person name="Carlson A."/>
            <person name="Copeland A."/>
            <person name="Coutinho P.M."/>
            <person name="de Vries R.P."/>
            <person name="Ferreira P."/>
            <person name="Findley K."/>
            <person name="Foster B."/>
            <person name="Gaskell J."/>
            <person name="Glotzer D."/>
            <person name="Gorecki P."/>
            <person name="Heitman J."/>
            <person name="Hesse C."/>
            <person name="Hori C."/>
            <person name="Igarashi K."/>
            <person name="Jurgens J.A."/>
            <person name="Kallen N."/>
            <person name="Kersten P."/>
            <person name="Kohler A."/>
            <person name="Kuees U."/>
            <person name="Kumar T.K.A."/>
            <person name="Kuo A."/>
            <person name="LaButti K."/>
            <person name="Larrondo L.F."/>
            <person name="Lindquist E."/>
            <person name="Ling A."/>
            <person name="Lombard V."/>
            <person name="Lucas S."/>
            <person name="Lundell T."/>
            <person name="Martin R."/>
            <person name="McLaughlin D.J."/>
            <person name="Morgenstern I."/>
            <person name="Morin E."/>
            <person name="Murat C."/>
            <person name="Nagy L.G."/>
            <person name="Nolan M."/>
            <person name="Ohm R.A."/>
            <person name="Patyshakuliyeva A."/>
            <person name="Rokas A."/>
            <person name="Ruiz-Duenas F.J."/>
            <person name="Sabat G."/>
            <person name="Salamov A."/>
            <person name="Samejima M."/>
            <person name="Schmutz J."/>
            <person name="Slot J.C."/>
            <person name="St John F."/>
            <person name="Stenlid J."/>
            <person name="Sun H."/>
            <person name="Sun S."/>
            <person name="Syed K."/>
            <person name="Tsang A."/>
            <person name="Wiebenga A."/>
            <person name="Young D."/>
            <person name="Pisabarro A."/>
            <person name="Eastwood D.C."/>
            <person name="Martin F."/>
            <person name="Cullen D."/>
            <person name="Grigoriev I.V."/>
            <person name="Hibbett D.S."/>
        </authorList>
    </citation>
    <scope>NUCLEOTIDE SEQUENCE [LARGE SCALE GENOMIC DNA]</scope>
    <source>
        <strain evidence="1 2">DJM-731 SS1</strain>
    </source>
</reference>
<keyword evidence="2" id="KW-1185">Reference proteome</keyword>
<accession>M5FTG9</accession>
<organism evidence="1 2">
    <name type="scientific">Dacryopinax primogenitus (strain DJM 731)</name>
    <name type="common">Brown rot fungus</name>
    <dbReference type="NCBI Taxonomy" id="1858805"/>
    <lineage>
        <taxon>Eukaryota</taxon>
        <taxon>Fungi</taxon>
        <taxon>Dikarya</taxon>
        <taxon>Basidiomycota</taxon>
        <taxon>Agaricomycotina</taxon>
        <taxon>Dacrymycetes</taxon>
        <taxon>Dacrymycetales</taxon>
        <taxon>Dacrymycetaceae</taxon>
        <taxon>Dacryopinax</taxon>
    </lineage>
</organism>
<evidence type="ECO:0000313" key="2">
    <source>
        <dbReference type="Proteomes" id="UP000030653"/>
    </source>
</evidence>
<dbReference type="GeneID" id="63683682"/>
<dbReference type="AlphaFoldDB" id="M5FTG9"/>
<name>M5FTG9_DACPD</name>